<dbReference type="NCBIfam" id="TIGR01879">
    <property type="entry name" value="hydantase"/>
    <property type="match status" value="1"/>
</dbReference>
<dbReference type="RefSeq" id="WP_188537021.1">
    <property type="nucleotide sequence ID" value="NZ_BMEQ01000010.1"/>
</dbReference>
<feature type="binding site" evidence="3">
    <location>
        <position position="138"/>
    </location>
    <ligand>
        <name>Zn(2+)</name>
        <dbReference type="ChEBI" id="CHEBI:29105"/>
        <label>2</label>
    </ligand>
</feature>
<evidence type="ECO:0000256" key="3">
    <source>
        <dbReference type="PIRSR" id="PIRSR001235-1"/>
    </source>
</evidence>
<reference evidence="5" key="1">
    <citation type="journal article" date="2014" name="Int. J. Syst. Evol. Microbiol.">
        <title>Complete genome sequence of Corynebacterium casei LMG S-19264T (=DSM 44701T), isolated from a smear-ripened cheese.</title>
        <authorList>
            <consortium name="US DOE Joint Genome Institute (JGI-PGF)"/>
            <person name="Walter F."/>
            <person name="Albersmeier A."/>
            <person name="Kalinowski J."/>
            <person name="Ruckert C."/>
        </authorList>
    </citation>
    <scope>NUCLEOTIDE SEQUENCE</scope>
    <source>
        <strain evidence="5">CGMCC 1.12187</strain>
    </source>
</reference>
<evidence type="ECO:0000313" key="5">
    <source>
        <dbReference type="EMBL" id="GGG58263.1"/>
    </source>
</evidence>
<comment type="similarity">
    <text evidence="1">Belongs to the peptidase M20 family.</text>
</comment>
<dbReference type="Pfam" id="PF07687">
    <property type="entry name" value="M20_dimer"/>
    <property type="match status" value="1"/>
</dbReference>
<feature type="binding site" evidence="3">
    <location>
        <position position="103"/>
    </location>
    <ligand>
        <name>Zn(2+)</name>
        <dbReference type="ChEBI" id="CHEBI:29105"/>
        <label>2</label>
    </ligand>
</feature>
<reference evidence="5" key="2">
    <citation type="submission" date="2020-09" db="EMBL/GenBank/DDBJ databases">
        <authorList>
            <person name="Sun Q."/>
            <person name="Zhou Y."/>
        </authorList>
    </citation>
    <scope>NUCLEOTIDE SEQUENCE</scope>
    <source>
        <strain evidence="5">CGMCC 1.12187</strain>
    </source>
</reference>
<dbReference type="GO" id="GO:0016813">
    <property type="term" value="F:hydrolase activity, acting on carbon-nitrogen (but not peptide) bonds, in linear amidines"/>
    <property type="evidence" value="ECO:0007669"/>
    <property type="project" value="InterPro"/>
</dbReference>
<dbReference type="InterPro" id="IPR011650">
    <property type="entry name" value="Peptidase_M20_dimer"/>
</dbReference>
<evidence type="ECO:0000259" key="4">
    <source>
        <dbReference type="Pfam" id="PF07687"/>
    </source>
</evidence>
<comment type="cofactor">
    <cofactor evidence="3">
        <name>Zn(2+)</name>
        <dbReference type="ChEBI" id="CHEBI:29105"/>
    </cofactor>
    <text evidence="3">Binds 2 Zn(2+) ions per subunit.</text>
</comment>
<feature type="binding site" evidence="3">
    <location>
        <position position="393"/>
    </location>
    <ligand>
        <name>Zn(2+)</name>
        <dbReference type="ChEBI" id="CHEBI:29105"/>
        <label>2</label>
    </ligand>
</feature>
<protein>
    <submittedName>
        <fullName evidence="5">Zn-dependent hydrolase</fullName>
    </submittedName>
</protein>
<dbReference type="SUPFAM" id="SSF55031">
    <property type="entry name" value="Bacterial exopeptidase dimerisation domain"/>
    <property type="match status" value="1"/>
</dbReference>
<feature type="binding site" evidence="3">
    <location>
        <position position="92"/>
    </location>
    <ligand>
        <name>Zn(2+)</name>
        <dbReference type="ChEBI" id="CHEBI:29105"/>
        <label>1</label>
    </ligand>
</feature>
<dbReference type="GO" id="GO:0046872">
    <property type="term" value="F:metal ion binding"/>
    <property type="evidence" value="ECO:0007669"/>
    <property type="project" value="UniProtKB-KW"/>
</dbReference>
<organism evidence="5 6">
    <name type="scientific">Kocuria dechangensis</name>
    <dbReference type="NCBI Taxonomy" id="1176249"/>
    <lineage>
        <taxon>Bacteria</taxon>
        <taxon>Bacillati</taxon>
        <taxon>Actinomycetota</taxon>
        <taxon>Actinomycetes</taxon>
        <taxon>Micrococcales</taxon>
        <taxon>Micrococcaceae</taxon>
        <taxon>Kocuria</taxon>
    </lineage>
</organism>
<dbReference type="PANTHER" id="PTHR32494:SF5">
    <property type="entry name" value="ALLANTOATE AMIDOHYDROLASE"/>
    <property type="match status" value="1"/>
</dbReference>
<dbReference type="Proteomes" id="UP000638848">
    <property type="component" value="Unassembled WGS sequence"/>
</dbReference>
<feature type="domain" description="Peptidase M20 dimerisation" evidence="4">
    <location>
        <begin position="218"/>
        <end position="322"/>
    </location>
</feature>
<keyword evidence="6" id="KW-1185">Reference proteome</keyword>
<dbReference type="InterPro" id="IPR036264">
    <property type="entry name" value="Bact_exopeptidase_dim_dom"/>
</dbReference>
<dbReference type="CDD" id="cd03884">
    <property type="entry name" value="M20_bAS"/>
    <property type="match status" value="1"/>
</dbReference>
<keyword evidence="2 5" id="KW-0378">Hydrolase</keyword>
<feature type="binding site" evidence="3">
    <location>
        <position position="199"/>
    </location>
    <ligand>
        <name>Zn(2+)</name>
        <dbReference type="ChEBI" id="CHEBI:29105"/>
        <label>1</label>
    </ligand>
</feature>
<dbReference type="PIRSF" id="PIRSF001235">
    <property type="entry name" value="Amidase_carbamoylase"/>
    <property type="match status" value="1"/>
</dbReference>
<dbReference type="InterPro" id="IPR010158">
    <property type="entry name" value="Amidase_Cbmase"/>
</dbReference>
<dbReference type="InterPro" id="IPR002933">
    <property type="entry name" value="Peptidase_M20"/>
</dbReference>
<evidence type="ECO:0000256" key="2">
    <source>
        <dbReference type="ARBA" id="ARBA00022801"/>
    </source>
</evidence>
<keyword evidence="3" id="KW-0862">Zinc</keyword>
<dbReference type="SUPFAM" id="SSF53187">
    <property type="entry name" value="Zn-dependent exopeptidases"/>
    <property type="match status" value="1"/>
</dbReference>
<sequence length="426" mass="45145">MTDSPEIIEVDRDRLWSSLEQLARIGAYDDEDAGTVGVRRLALTDEDLAGRRLVLEWFEDAGLSVRYDRMGNVYARRPGLDDRLAPVRIGSHLDTVITGGRFDGALGVLGGLEVVRALNDAGVTTQRPLEIVIFTDEEGVRFETVTLGSSVAAGRIPLEQARALTDRDGVTVGEELDRHGFTDGDPVPAPEPYAYLECHIEQGPVLAAEELQVGLVTGIFAITWKEVVFTGVAAHAGTTPYELRHNAGLAAALVTVALHEMVRSGRYGDMRATAGRVEQQPNATNVVPGSALMTIDMRCSDAGHMAAAQEALDDAIHRAAEEAKVAVSVRVTARTPPVEFDPEVRTALAKSASNLGLSSREMISGAAHDAGEMAAVGPAGMVFVPGLHDGISHNAREWSTPEACADGVAVLLRAACELAGTPTTAG</sequence>
<accession>A0A917LV07</accession>
<name>A0A917LV07_9MICC</name>
<evidence type="ECO:0000313" key="6">
    <source>
        <dbReference type="Proteomes" id="UP000638848"/>
    </source>
</evidence>
<dbReference type="Pfam" id="PF01546">
    <property type="entry name" value="Peptidase_M20"/>
    <property type="match status" value="1"/>
</dbReference>
<comment type="caution">
    <text evidence="5">The sequence shown here is derived from an EMBL/GenBank/DDBJ whole genome shotgun (WGS) entry which is preliminary data.</text>
</comment>
<dbReference type="AlphaFoldDB" id="A0A917LV07"/>
<proteinExistence type="inferred from homology"/>
<gene>
    <name evidence="5" type="ORF">GCM10011374_21360</name>
</gene>
<feature type="binding site" evidence="3">
    <location>
        <position position="103"/>
    </location>
    <ligand>
        <name>Zn(2+)</name>
        <dbReference type="ChEBI" id="CHEBI:29105"/>
        <label>1</label>
    </ligand>
</feature>
<keyword evidence="3" id="KW-0479">Metal-binding</keyword>
<dbReference type="EMBL" id="BMEQ01000010">
    <property type="protein sequence ID" value="GGG58263.1"/>
    <property type="molecule type" value="Genomic_DNA"/>
</dbReference>
<evidence type="ECO:0000256" key="1">
    <source>
        <dbReference type="ARBA" id="ARBA00006153"/>
    </source>
</evidence>
<dbReference type="Gene3D" id="3.40.630.10">
    <property type="entry name" value="Zn peptidases"/>
    <property type="match status" value="1"/>
</dbReference>
<dbReference type="Gene3D" id="3.30.70.360">
    <property type="match status" value="1"/>
</dbReference>
<dbReference type="PANTHER" id="PTHR32494">
    <property type="entry name" value="ALLANTOATE DEIMINASE-RELATED"/>
    <property type="match status" value="1"/>
</dbReference>